<comment type="caution">
    <text evidence="1">The sequence shown here is derived from an EMBL/GenBank/DDBJ whole genome shotgun (WGS) entry which is preliminary data.</text>
</comment>
<dbReference type="InterPro" id="IPR036412">
    <property type="entry name" value="HAD-like_sf"/>
</dbReference>
<dbReference type="Gene3D" id="3.40.50.1000">
    <property type="entry name" value="HAD superfamily/HAD-like"/>
    <property type="match status" value="1"/>
</dbReference>
<accession>T1C0K3</accession>
<organism evidence="1">
    <name type="scientific">mine drainage metagenome</name>
    <dbReference type="NCBI Taxonomy" id="410659"/>
    <lineage>
        <taxon>unclassified sequences</taxon>
        <taxon>metagenomes</taxon>
        <taxon>ecological metagenomes</taxon>
    </lineage>
</organism>
<reference evidence="1" key="1">
    <citation type="submission" date="2013-08" db="EMBL/GenBank/DDBJ databases">
        <authorList>
            <person name="Mendez C."/>
            <person name="Richter M."/>
            <person name="Ferrer M."/>
            <person name="Sanchez J."/>
        </authorList>
    </citation>
    <scope>NUCLEOTIDE SEQUENCE</scope>
</reference>
<dbReference type="Pfam" id="PF13242">
    <property type="entry name" value="Hydrolase_like"/>
    <property type="match status" value="1"/>
</dbReference>
<name>T1C0K3_9ZZZZ</name>
<sequence length="61" mass="6756">SKEECIFVGDQPYDVIAAHEAGITAVAAIWGSGVKEVLEIYRPDYIIGKPEELQVLLNKMH</sequence>
<dbReference type="SUPFAM" id="SSF56784">
    <property type="entry name" value="HAD-like"/>
    <property type="match status" value="1"/>
</dbReference>
<dbReference type="EMBL" id="AUZY01001218">
    <property type="protein sequence ID" value="EQD75532.1"/>
    <property type="molecule type" value="Genomic_DNA"/>
</dbReference>
<dbReference type="AlphaFoldDB" id="T1C0K3"/>
<reference evidence="1" key="2">
    <citation type="journal article" date="2014" name="ISME J.">
        <title>Microbial stratification in low pH oxic and suboxic macroscopic growths along an acid mine drainage.</title>
        <authorList>
            <person name="Mendez-Garcia C."/>
            <person name="Mesa V."/>
            <person name="Sprenger R.R."/>
            <person name="Richter M."/>
            <person name="Diez M.S."/>
            <person name="Solano J."/>
            <person name="Bargiela R."/>
            <person name="Golyshina O.V."/>
            <person name="Manteca A."/>
            <person name="Ramos J.L."/>
            <person name="Gallego J.R."/>
            <person name="Llorente I."/>
            <person name="Martins Dos Santos V.A."/>
            <person name="Jensen O.N."/>
            <person name="Pelaez A.I."/>
            <person name="Sanchez J."/>
            <person name="Ferrer M."/>
        </authorList>
    </citation>
    <scope>NUCLEOTIDE SEQUENCE</scope>
</reference>
<proteinExistence type="predicted"/>
<protein>
    <submittedName>
        <fullName evidence="1">Phosphoglycolate phosphatase protein</fullName>
    </submittedName>
</protein>
<evidence type="ECO:0000313" key="1">
    <source>
        <dbReference type="EMBL" id="EQD75532.1"/>
    </source>
</evidence>
<dbReference type="InterPro" id="IPR023214">
    <property type="entry name" value="HAD_sf"/>
</dbReference>
<gene>
    <name evidence="1" type="ORF">B1B_02072</name>
</gene>
<feature type="non-terminal residue" evidence="1">
    <location>
        <position position="1"/>
    </location>
</feature>